<dbReference type="SUPFAM" id="SSF55729">
    <property type="entry name" value="Acyl-CoA N-acyltransferases (Nat)"/>
    <property type="match status" value="1"/>
</dbReference>
<name>A0A395M8Z9_9HYPO</name>
<evidence type="ECO:0000256" key="1">
    <source>
        <dbReference type="SAM" id="SignalP"/>
    </source>
</evidence>
<dbReference type="Gene3D" id="3.40.50.1820">
    <property type="entry name" value="alpha/beta hydrolase"/>
    <property type="match status" value="1"/>
</dbReference>
<proteinExistence type="predicted"/>
<reference evidence="3 4" key="1">
    <citation type="journal article" date="2018" name="PLoS Pathog.">
        <title>Evolution of structural diversity of trichothecenes, a family of toxins produced by plant pathogenic and entomopathogenic fungi.</title>
        <authorList>
            <person name="Proctor R.H."/>
            <person name="McCormick S.P."/>
            <person name="Kim H.S."/>
            <person name="Cardoza R.E."/>
            <person name="Stanley A.M."/>
            <person name="Lindo L."/>
            <person name="Kelly A."/>
            <person name="Brown D.W."/>
            <person name="Lee T."/>
            <person name="Vaughan M.M."/>
            <person name="Alexander N.J."/>
            <person name="Busman M."/>
            <person name="Gutierrez S."/>
        </authorList>
    </citation>
    <scope>NUCLEOTIDE SEQUENCE [LARGE SCALE GENOMIC DNA]</scope>
    <source>
        <strain evidence="3 4">NRRL 13405</strain>
    </source>
</reference>
<gene>
    <name evidence="3" type="ORF">FIE12Z_12000</name>
</gene>
<accession>A0A395M8Z9</accession>
<evidence type="ECO:0000313" key="4">
    <source>
        <dbReference type="Proteomes" id="UP000265631"/>
    </source>
</evidence>
<dbReference type="SUPFAM" id="SSF53474">
    <property type="entry name" value="alpha/beta-Hydrolases"/>
    <property type="match status" value="1"/>
</dbReference>
<evidence type="ECO:0000259" key="2">
    <source>
        <dbReference type="PROSITE" id="PS51186"/>
    </source>
</evidence>
<dbReference type="InterPro" id="IPR029058">
    <property type="entry name" value="AB_hydrolase_fold"/>
</dbReference>
<dbReference type="CDD" id="cd12809">
    <property type="entry name" value="Esterase_713_like-2"/>
    <property type="match status" value="1"/>
</dbReference>
<dbReference type="InterPro" id="IPR000182">
    <property type="entry name" value="GNAT_dom"/>
</dbReference>
<evidence type="ECO:0000313" key="3">
    <source>
        <dbReference type="EMBL" id="RFN43753.1"/>
    </source>
</evidence>
<dbReference type="AlphaFoldDB" id="A0A395M8Z9"/>
<comment type="caution">
    <text evidence="3">The sequence shown here is derived from an EMBL/GenBank/DDBJ whole genome shotgun (WGS) entry which is preliminary data.</text>
</comment>
<protein>
    <submittedName>
        <fullName evidence="3">Fusarubin cluster-esterase</fullName>
    </submittedName>
</protein>
<dbReference type="PANTHER" id="PTHR42791:SF2">
    <property type="entry name" value="N-ACETYLTRANSFERASE DOMAIN-CONTAINING PROTEIN"/>
    <property type="match status" value="1"/>
</dbReference>
<dbReference type="Pfam" id="PF00583">
    <property type="entry name" value="Acetyltransf_1"/>
    <property type="match status" value="1"/>
</dbReference>
<dbReference type="GO" id="GO:0016747">
    <property type="term" value="F:acyltransferase activity, transferring groups other than amino-acyl groups"/>
    <property type="evidence" value="ECO:0007669"/>
    <property type="project" value="InterPro"/>
</dbReference>
<dbReference type="PANTHER" id="PTHR42791">
    <property type="entry name" value="GNAT FAMILY ACETYLTRANSFERASE"/>
    <property type="match status" value="1"/>
</dbReference>
<dbReference type="EMBL" id="PXXK01000509">
    <property type="protein sequence ID" value="RFN43753.1"/>
    <property type="molecule type" value="Genomic_DNA"/>
</dbReference>
<feature type="chain" id="PRO_5017237882" evidence="1">
    <location>
        <begin position="19"/>
        <end position="595"/>
    </location>
</feature>
<dbReference type="Gene3D" id="3.40.630.30">
    <property type="match status" value="1"/>
</dbReference>
<dbReference type="Proteomes" id="UP000265631">
    <property type="component" value="Unassembled WGS sequence"/>
</dbReference>
<feature type="signal peptide" evidence="1">
    <location>
        <begin position="1"/>
        <end position="18"/>
    </location>
</feature>
<dbReference type="InterPro" id="IPR052523">
    <property type="entry name" value="Trichothecene_AcTrans"/>
</dbReference>
<dbReference type="CDD" id="cd04301">
    <property type="entry name" value="NAT_SF"/>
    <property type="match status" value="1"/>
</dbReference>
<dbReference type="InterPro" id="IPR016181">
    <property type="entry name" value="Acyl_CoA_acyltransferase"/>
</dbReference>
<keyword evidence="4" id="KW-1185">Reference proteome</keyword>
<sequence>MVRFLPNFYFFFGIGTWASPTPDATDCTGVNAISMKCASAEVPYKRDFFYVGGHSVKAASGNITVDQVYVEKLTPATRVTQKNPLVFFHGGGLAGSTWLNTPDGREGWASYFVKKGYVIYLVDNNAVGRSSENAISSYPMSSGSASETVMKFFTSPENYDTYPQAKLHTQWPGTGADGDPVYDQFKKSLIPLTTNFVGQENALRKAGCEMLSMLGEKAFLVSHSLGSRNPLLLSNDCPEYIAGSINLEAATSPFWSYAEGLGGFAGSPWGLTNTPVTYDPPVSDPSELEHESVGNETLAHRNCYLQVEPARTLPQINKVPYLLLTGEASVHVTYDHCVIDFLKQAGGKPEWIKLADWYIKGNGHFLHVEKNNLQIAGLVHAWIQVKASEQDLPAIARIATSAFHPSTDALSRRLFPPHLQPKDIPNGEAAYDWRAARKASSLASSESHLVVAVDDDKDPENRIVGFALWDAPPADGDDSGPSKPIECEALDKEAFEEMKKTVNQDAVDTFGEKGIAGVWHLDYIGVAPGNQRRGIGKMLLQWGLDKASEERKDCYLVATEAGRPLYVAAGFEDLRTVSILDIPHYSMIMRARKSG</sequence>
<dbReference type="PROSITE" id="PS51186">
    <property type="entry name" value="GNAT"/>
    <property type="match status" value="1"/>
</dbReference>
<organism evidence="3 4">
    <name type="scientific">Fusarium flagelliforme</name>
    <dbReference type="NCBI Taxonomy" id="2675880"/>
    <lineage>
        <taxon>Eukaryota</taxon>
        <taxon>Fungi</taxon>
        <taxon>Dikarya</taxon>
        <taxon>Ascomycota</taxon>
        <taxon>Pezizomycotina</taxon>
        <taxon>Sordariomycetes</taxon>
        <taxon>Hypocreomycetidae</taxon>
        <taxon>Hypocreales</taxon>
        <taxon>Nectriaceae</taxon>
        <taxon>Fusarium</taxon>
        <taxon>Fusarium incarnatum-equiseti species complex</taxon>
    </lineage>
</organism>
<feature type="domain" description="N-acetyltransferase" evidence="2">
    <location>
        <begin position="383"/>
        <end position="592"/>
    </location>
</feature>
<keyword evidence="1" id="KW-0732">Signal</keyword>